<dbReference type="Gene3D" id="1.10.10.60">
    <property type="entry name" value="Homeodomain-like"/>
    <property type="match status" value="1"/>
</dbReference>
<protein>
    <submittedName>
        <fullName evidence="14">Homeobox-leucine zipper protein GLABRA 2-like</fullName>
    </submittedName>
</protein>
<dbReference type="Gene3D" id="3.30.530.20">
    <property type="match status" value="1"/>
</dbReference>
<dbReference type="InterPro" id="IPR009057">
    <property type="entry name" value="Homeodomain-like_sf"/>
</dbReference>
<organism evidence="13 14">
    <name type="scientific">Nelumbo nucifera</name>
    <name type="common">Sacred lotus</name>
    <dbReference type="NCBI Taxonomy" id="4432"/>
    <lineage>
        <taxon>Eukaryota</taxon>
        <taxon>Viridiplantae</taxon>
        <taxon>Streptophyta</taxon>
        <taxon>Embryophyta</taxon>
        <taxon>Tracheophyta</taxon>
        <taxon>Spermatophyta</taxon>
        <taxon>Magnoliopsida</taxon>
        <taxon>Proteales</taxon>
        <taxon>Nelumbonaceae</taxon>
        <taxon>Nelumbo</taxon>
    </lineage>
</organism>
<proteinExistence type="inferred from homology"/>
<dbReference type="FunCoup" id="A0A1U7ZNN2">
    <property type="interactions" value="343"/>
</dbReference>
<dbReference type="Pfam" id="PF25797">
    <property type="entry name" value="PDF2_C"/>
    <property type="match status" value="1"/>
</dbReference>
<evidence type="ECO:0000313" key="14">
    <source>
        <dbReference type="RefSeq" id="XP_010249693.1"/>
    </source>
</evidence>
<dbReference type="FunFam" id="3.30.530.20:FF:000026">
    <property type="entry name" value="Homeobox-leucine zipper protein GLABRA 2"/>
    <property type="match status" value="1"/>
</dbReference>
<dbReference type="PANTHER" id="PTHR45654">
    <property type="entry name" value="HOMEOBOX-LEUCINE ZIPPER PROTEIN MERISTEM L1"/>
    <property type="match status" value="1"/>
</dbReference>
<keyword evidence="5 9" id="KW-0238">DNA-binding</keyword>
<dbReference type="InterPro" id="IPR001356">
    <property type="entry name" value="HD"/>
</dbReference>
<feature type="DNA-binding region" description="Homeobox" evidence="9">
    <location>
        <begin position="92"/>
        <end position="151"/>
    </location>
</feature>
<dbReference type="SMART" id="SM00389">
    <property type="entry name" value="HOX"/>
    <property type="match status" value="1"/>
</dbReference>
<keyword evidence="8 9" id="KW-0539">Nucleus</keyword>
<dbReference type="OrthoDB" id="6159439at2759"/>
<dbReference type="PROSITE" id="PS50071">
    <property type="entry name" value="HOMEOBOX_2"/>
    <property type="match status" value="1"/>
</dbReference>
<dbReference type="InterPro" id="IPR057993">
    <property type="entry name" value="HD-Zip_IV_C"/>
</dbReference>
<dbReference type="GO" id="GO:0005634">
    <property type="term" value="C:nucleus"/>
    <property type="evidence" value="ECO:0007669"/>
    <property type="project" value="UniProtKB-SubCell"/>
</dbReference>
<dbReference type="InterPro" id="IPR017970">
    <property type="entry name" value="Homeobox_CS"/>
</dbReference>
<feature type="compositionally biased region" description="Basic residues" evidence="12">
    <location>
        <begin position="88"/>
        <end position="98"/>
    </location>
</feature>
<dbReference type="GO" id="GO:0008289">
    <property type="term" value="F:lipid binding"/>
    <property type="evidence" value="ECO:0007669"/>
    <property type="project" value="InterPro"/>
</dbReference>
<keyword evidence="6 9" id="KW-0371">Homeobox</keyword>
<dbReference type="GeneID" id="104592170"/>
<evidence type="ECO:0000256" key="8">
    <source>
        <dbReference type="ARBA" id="ARBA00023242"/>
    </source>
</evidence>
<gene>
    <name evidence="14" type="primary">LOC104592170</name>
</gene>
<dbReference type="GO" id="GO:0003677">
    <property type="term" value="F:DNA binding"/>
    <property type="evidence" value="ECO:0007669"/>
    <property type="project" value="UniProtKB-UniRule"/>
</dbReference>
<dbReference type="SUPFAM" id="SSF55961">
    <property type="entry name" value="Bet v1-like"/>
    <property type="match status" value="2"/>
</dbReference>
<dbReference type="PROSITE" id="PS50848">
    <property type="entry name" value="START"/>
    <property type="match status" value="1"/>
</dbReference>
<evidence type="ECO:0000256" key="12">
    <source>
        <dbReference type="SAM" id="MobiDB-lite"/>
    </source>
</evidence>
<keyword evidence="13" id="KW-1185">Reference proteome</keyword>
<dbReference type="GO" id="GO:0030154">
    <property type="term" value="P:cell differentiation"/>
    <property type="evidence" value="ECO:0007669"/>
    <property type="project" value="UniProtKB-ARBA"/>
</dbReference>
<name>A0A1U7ZNN2_NELNU</name>
<evidence type="ECO:0000256" key="4">
    <source>
        <dbReference type="ARBA" id="ARBA00023054"/>
    </source>
</evidence>
<dbReference type="eggNOG" id="ENOG502QUI1">
    <property type="taxonomic scope" value="Eukaryota"/>
</dbReference>
<dbReference type="InterPro" id="IPR042160">
    <property type="entry name" value="HD-Zip_IV"/>
</dbReference>
<feature type="region of interest" description="Disordered" evidence="12">
    <location>
        <begin position="34"/>
        <end position="100"/>
    </location>
</feature>
<dbReference type="Pfam" id="PF00046">
    <property type="entry name" value="Homeodomain"/>
    <property type="match status" value="1"/>
</dbReference>
<feature type="compositionally biased region" description="Acidic residues" evidence="12">
    <location>
        <begin position="72"/>
        <end position="84"/>
    </location>
</feature>
<comment type="subcellular location">
    <subcellularLocation>
        <location evidence="1 9 10">Nucleus</location>
    </subcellularLocation>
</comment>
<dbReference type="InterPro" id="IPR023393">
    <property type="entry name" value="START-like_dom_sf"/>
</dbReference>
<evidence type="ECO:0000256" key="2">
    <source>
        <dbReference type="ARBA" id="ARBA00006789"/>
    </source>
</evidence>
<evidence type="ECO:0000256" key="7">
    <source>
        <dbReference type="ARBA" id="ARBA00023163"/>
    </source>
</evidence>
<dbReference type="CDD" id="cd08875">
    <property type="entry name" value="START_ArGLABRA2_like"/>
    <property type="match status" value="1"/>
</dbReference>
<evidence type="ECO:0000313" key="13">
    <source>
        <dbReference type="Proteomes" id="UP000189703"/>
    </source>
</evidence>
<evidence type="ECO:0000256" key="10">
    <source>
        <dbReference type="RuleBase" id="RU000682"/>
    </source>
</evidence>
<evidence type="ECO:0000256" key="1">
    <source>
        <dbReference type="ARBA" id="ARBA00004123"/>
    </source>
</evidence>
<dbReference type="FunFam" id="1.10.10.60:FF:000229">
    <property type="entry name" value="Homeobox-leucine zipper protein HDG1"/>
    <property type="match status" value="1"/>
</dbReference>
<dbReference type="Proteomes" id="UP000189703">
    <property type="component" value="Unplaced"/>
</dbReference>
<dbReference type="AlphaFoldDB" id="A0A1U7ZNN2"/>
<dbReference type="PROSITE" id="PS00027">
    <property type="entry name" value="HOMEOBOX_1"/>
    <property type="match status" value="1"/>
</dbReference>
<keyword evidence="7" id="KW-0804">Transcription</keyword>
<reference evidence="14" key="1">
    <citation type="submission" date="2025-08" db="UniProtKB">
        <authorList>
            <consortium name="RefSeq"/>
        </authorList>
    </citation>
    <scope>IDENTIFICATION</scope>
</reference>
<evidence type="ECO:0000256" key="11">
    <source>
        <dbReference type="SAM" id="Coils"/>
    </source>
</evidence>
<sequence length="746" mass="82762">MGVDMSNPSSRTKDFFASPALSLTLAGVFRGAATPAASVEVEQGDEESGGGGREDAVEISSENTGPGRSDEDGYAEGDEEDDGEEGKNKKKKRKKYHRHTAEQIREMEALFKESPHPDEKQRQQLSKQLGLAPRQVKFWFQNRRTQIKAIQERHENALLKSEIEKLREENRTMRETIKKACCPNCGFATSSKDVTTEEQQLRIENAKLKAELEKLRATIAKYPPGTASPSSSCSAGNDQENRSSLDYYTGIFGLEKSRILEIVYQALEEVNKMATAGEPLWVRSVETGREILNYDEYVRQFSVENSSNGRIKRSIEASRESGVVFVDLSRLVQAFMDVNQWKEMFPCMISKAATVDVICDGEGVNRNGAVQLMFAELQMLTPMVPTREVYFIRYCKQLSPERWAIVDVSIDKVEDNIDASLVKCRKRPSGCIVEDKSNGHCKVTWVEHLECQKSTVHTMFRSIVNSGTAFGARHWMATLQLQCERIVFFMATNVPTKDSTGVATLAGRKSILKLAQRMTWSFCRAVGASSFHTWTKISTKGGEDIRVASRKNLNDPAEPLGVILCAVSSVCLPVSPHILFDFLRDDSRRHEWDIMLTGGPVQSIANLAKGQDRGNAVTIQAMKSKESSVWILQDSCTNAYESMVVYAPVDITGTQSVITGCDSSNVAILPSGFSILPDGLETRPLVLTSRPEEKTTEGGSLLTIAFQILANTSPTAKLTMESVETVNNFISCTLQNIKTNLQCEDA</sequence>
<evidence type="ECO:0000256" key="5">
    <source>
        <dbReference type="ARBA" id="ARBA00023125"/>
    </source>
</evidence>
<dbReference type="RefSeq" id="XP_010249693.1">
    <property type="nucleotide sequence ID" value="XM_010251391.2"/>
</dbReference>
<dbReference type="GO" id="GO:0000981">
    <property type="term" value="F:DNA-binding transcription factor activity, RNA polymerase II-specific"/>
    <property type="evidence" value="ECO:0007669"/>
    <property type="project" value="InterPro"/>
</dbReference>
<dbReference type="OMA" id="SYHTWTK"/>
<feature type="coiled-coil region" evidence="11">
    <location>
        <begin position="149"/>
        <end position="218"/>
    </location>
</feature>
<evidence type="ECO:0000256" key="6">
    <source>
        <dbReference type="ARBA" id="ARBA00023155"/>
    </source>
</evidence>
<dbReference type="Pfam" id="PF01852">
    <property type="entry name" value="START"/>
    <property type="match status" value="1"/>
</dbReference>
<comment type="similarity">
    <text evidence="2">Belongs to the HD-ZIP homeobox family. Class IV subfamily.</text>
</comment>
<evidence type="ECO:0000256" key="9">
    <source>
        <dbReference type="PROSITE-ProRule" id="PRU00108"/>
    </source>
</evidence>
<evidence type="ECO:0000256" key="3">
    <source>
        <dbReference type="ARBA" id="ARBA00023015"/>
    </source>
</evidence>
<dbReference type="PANTHER" id="PTHR45654:SF24">
    <property type="entry name" value="HOMEOBOX-LEUCINE ZIPPER PROTEIN GLABRA 2"/>
    <property type="match status" value="1"/>
</dbReference>
<accession>A0A1U7ZNN2</accession>
<keyword evidence="3" id="KW-0805">Transcription regulation</keyword>
<dbReference type="SUPFAM" id="SSF46689">
    <property type="entry name" value="Homeodomain-like"/>
    <property type="match status" value="1"/>
</dbReference>
<dbReference type="InterPro" id="IPR002913">
    <property type="entry name" value="START_lipid-bd_dom"/>
</dbReference>
<dbReference type="CDD" id="cd00086">
    <property type="entry name" value="homeodomain"/>
    <property type="match status" value="1"/>
</dbReference>
<dbReference type="KEGG" id="nnu:104592170"/>
<keyword evidence="4 11" id="KW-0175">Coiled coil</keyword>
<dbReference type="SMART" id="SM00234">
    <property type="entry name" value="START"/>
    <property type="match status" value="1"/>
</dbReference>